<comment type="caution">
    <text evidence="2">The sequence shown here is derived from an EMBL/GenBank/DDBJ whole genome shotgun (WGS) entry which is preliminary data.</text>
</comment>
<gene>
    <name evidence="2" type="ORF">GCM10017786_51700</name>
</gene>
<name>A0ABQ3JAZ9_9PSEU</name>
<evidence type="ECO:0000313" key="2">
    <source>
        <dbReference type="EMBL" id="GHF11571.1"/>
    </source>
</evidence>
<evidence type="ECO:0000259" key="1">
    <source>
        <dbReference type="Pfam" id="PF12697"/>
    </source>
</evidence>
<dbReference type="EMBL" id="BNAU01000006">
    <property type="protein sequence ID" value="GHF11571.1"/>
    <property type="molecule type" value="Genomic_DNA"/>
</dbReference>
<evidence type="ECO:0000313" key="3">
    <source>
        <dbReference type="Proteomes" id="UP000605897"/>
    </source>
</evidence>
<dbReference type="Gene3D" id="3.40.50.1820">
    <property type="entry name" value="alpha/beta hydrolase"/>
    <property type="match status" value="1"/>
</dbReference>
<sequence>MSDFVLVHSPLVGPSTWQRVAAELRSRGHRVATPSLLGALDGPGPYYPRLFDAAAEPGILVAHSGAGALVPGIAARTHAPRAIFVDALLPHPGRGWFDTAPPELAERLRDLATDGRLPPWHEWFPPGTITDLLPDQRIREEFLAELPRVPVAYFAEPAPEAGLPPSAYLQLSAAYDEEAGQAAERGWPVERLDAHHLVPLTEPAAVADALERFE</sequence>
<dbReference type="RefSeq" id="WP_191247207.1">
    <property type="nucleotide sequence ID" value="NZ_BNAU01000006.1"/>
</dbReference>
<keyword evidence="3" id="KW-1185">Reference proteome</keyword>
<reference evidence="3" key="1">
    <citation type="journal article" date="2019" name="Int. J. Syst. Evol. Microbiol.">
        <title>The Global Catalogue of Microorganisms (GCM) 10K type strain sequencing project: providing services to taxonomists for standard genome sequencing and annotation.</title>
        <authorList>
            <consortium name="The Broad Institute Genomics Platform"/>
            <consortium name="The Broad Institute Genome Sequencing Center for Infectious Disease"/>
            <person name="Wu L."/>
            <person name="Ma J."/>
        </authorList>
    </citation>
    <scope>NUCLEOTIDE SEQUENCE [LARGE SCALE GENOMIC DNA]</scope>
    <source>
        <strain evidence="3">CGMCC 4.7677</strain>
    </source>
</reference>
<accession>A0ABQ3JAZ9</accession>
<protein>
    <recommendedName>
        <fullName evidence="1">AB hydrolase-1 domain-containing protein</fullName>
    </recommendedName>
</protein>
<dbReference type="Pfam" id="PF12697">
    <property type="entry name" value="Abhydrolase_6"/>
    <property type="match status" value="1"/>
</dbReference>
<proteinExistence type="predicted"/>
<dbReference type="InterPro" id="IPR029058">
    <property type="entry name" value="AB_hydrolase_fold"/>
</dbReference>
<dbReference type="SUPFAM" id="SSF53474">
    <property type="entry name" value="alpha/beta-Hydrolases"/>
    <property type="match status" value="1"/>
</dbReference>
<dbReference type="Proteomes" id="UP000605897">
    <property type="component" value="Unassembled WGS sequence"/>
</dbReference>
<organism evidence="2 3">
    <name type="scientific">Amycolatopsis deserti</name>
    <dbReference type="NCBI Taxonomy" id="185696"/>
    <lineage>
        <taxon>Bacteria</taxon>
        <taxon>Bacillati</taxon>
        <taxon>Actinomycetota</taxon>
        <taxon>Actinomycetes</taxon>
        <taxon>Pseudonocardiales</taxon>
        <taxon>Pseudonocardiaceae</taxon>
        <taxon>Amycolatopsis</taxon>
    </lineage>
</organism>
<feature type="domain" description="AB hydrolase-1" evidence="1">
    <location>
        <begin position="4"/>
        <end position="209"/>
    </location>
</feature>
<dbReference type="InterPro" id="IPR000073">
    <property type="entry name" value="AB_hydrolase_1"/>
</dbReference>